<protein>
    <submittedName>
        <fullName evidence="1">Uncharacterized protein</fullName>
    </submittedName>
</protein>
<name>A0A0B8QGU3_9VIBR</name>
<proteinExistence type="predicted"/>
<comment type="caution">
    <text evidence="1">The sequence shown here is derived from an EMBL/GenBank/DDBJ whole genome shotgun (WGS) entry which is preliminary data.</text>
</comment>
<dbReference type="EMBL" id="BBSC01000010">
    <property type="protein sequence ID" value="GAM77816.1"/>
    <property type="molecule type" value="Genomic_DNA"/>
</dbReference>
<gene>
    <name evidence="1" type="ORF">JCM19241_4480</name>
</gene>
<reference evidence="1 2" key="1">
    <citation type="submission" date="2015-01" db="EMBL/GenBank/DDBJ databases">
        <title>Vibrio sp. C94 JCM 19241 whole genome shotgun sequence.</title>
        <authorList>
            <person name="Sawabe T."/>
            <person name="Meirelles P."/>
            <person name="Feng G."/>
            <person name="Sayaka M."/>
            <person name="Hattori M."/>
            <person name="Ohkuma M."/>
        </authorList>
    </citation>
    <scope>NUCLEOTIDE SEQUENCE [LARGE SCALE GENOMIC DNA]</scope>
    <source>
        <strain evidence="2">JCM 19241</strain>
    </source>
</reference>
<dbReference type="Proteomes" id="UP000031666">
    <property type="component" value="Unassembled WGS sequence"/>
</dbReference>
<sequence length="63" mass="7477">MDSKNFHWVLSEFSDREREQFCQVYSPNGDRYRPKRTKLKSLDCSIMELADDIATVFTTLKMP</sequence>
<organism evidence="1 2">
    <name type="scientific">Vibrio ishigakensis</name>
    <dbReference type="NCBI Taxonomy" id="1481914"/>
    <lineage>
        <taxon>Bacteria</taxon>
        <taxon>Pseudomonadati</taxon>
        <taxon>Pseudomonadota</taxon>
        <taxon>Gammaproteobacteria</taxon>
        <taxon>Vibrionales</taxon>
        <taxon>Vibrionaceae</taxon>
        <taxon>Vibrio</taxon>
    </lineage>
</organism>
<dbReference type="STRING" id="1481914.JCM19241_4480"/>
<evidence type="ECO:0000313" key="1">
    <source>
        <dbReference type="EMBL" id="GAM77816.1"/>
    </source>
</evidence>
<accession>A0A0B8QGU3</accession>
<reference evidence="1 2" key="2">
    <citation type="submission" date="2015-01" db="EMBL/GenBank/DDBJ databases">
        <authorList>
            <consortium name="NBRP consortium"/>
            <person name="Sawabe T."/>
            <person name="Meirelles P."/>
            <person name="Feng G."/>
            <person name="Sayaka M."/>
            <person name="Hattori M."/>
            <person name="Ohkuma M."/>
        </authorList>
    </citation>
    <scope>NUCLEOTIDE SEQUENCE [LARGE SCALE GENOMIC DNA]</scope>
    <source>
        <strain evidence="2">JCM 19241</strain>
    </source>
</reference>
<dbReference type="AlphaFoldDB" id="A0A0B8QGU3"/>
<evidence type="ECO:0000313" key="2">
    <source>
        <dbReference type="Proteomes" id="UP000031666"/>
    </source>
</evidence>